<dbReference type="Pfam" id="PF13188">
    <property type="entry name" value="PAS_8"/>
    <property type="match status" value="1"/>
</dbReference>
<accession>A0ABT8MD22</accession>
<dbReference type="NCBIfam" id="TIGR00229">
    <property type="entry name" value="sensory_box"/>
    <property type="match status" value="3"/>
</dbReference>
<feature type="domain" description="PAS" evidence="1">
    <location>
        <begin position="410"/>
        <end position="455"/>
    </location>
</feature>
<dbReference type="Proteomes" id="UP001168338">
    <property type="component" value="Unassembled WGS sequence"/>
</dbReference>
<dbReference type="InterPro" id="IPR000014">
    <property type="entry name" value="PAS"/>
</dbReference>
<feature type="domain" description="PAS" evidence="1">
    <location>
        <begin position="293"/>
        <end position="347"/>
    </location>
</feature>
<keyword evidence="4" id="KW-1185">Reference proteome</keyword>
<dbReference type="InterPro" id="IPR013656">
    <property type="entry name" value="PAS_4"/>
</dbReference>
<comment type="caution">
    <text evidence="3">The sequence shown here is derived from an EMBL/GenBank/DDBJ whole genome shotgun (WGS) entry which is preliminary data.</text>
</comment>
<dbReference type="SUPFAM" id="SSF55785">
    <property type="entry name" value="PYP-like sensor domain (PAS domain)"/>
    <property type="match status" value="4"/>
</dbReference>
<dbReference type="Pfam" id="PF08448">
    <property type="entry name" value="PAS_4"/>
    <property type="match status" value="2"/>
</dbReference>
<name>A0ABT8MD22_9EURY</name>
<gene>
    <name evidence="3" type="ORF">FGU65_13320</name>
</gene>
<reference evidence="3" key="1">
    <citation type="submission" date="2019-05" db="EMBL/GenBank/DDBJ databases">
        <title>Methanoculleus sp. FWC-SCC1, a methanogenic archaeon isolated from deep marine cold seep.</title>
        <authorList>
            <person name="Chen Y.-W."/>
            <person name="Chen S.-C."/>
            <person name="Teng N.-H."/>
            <person name="Lai M.-C."/>
        </authorList>
    </citation>
    <scope>NUCLEOTIDE SEQUENCE</scope>
    <source>
        <strain evidence="3">FWC-SCC1</strain>
    </source>
</reference>
<dbReference type="SMART" id="SM00091">
    <property type="entry name" value="PAS"/>
    <property type="match status" value="4"/>
</dbReference>
<feature type="domain" description="PAC" evidence="2">
    <location>
        <begin position="355"/>
        <end position="409"/>
    </location>
</feature>
<dbReference type="SMART" id="SM00086">
    <property type="entry name" value="PAC"/>
    <property type="match status" value="2"/>
</dbReference>
<dbReference type="InterPro" id="IPR052155">
    <property type="entry name" value="Biofilm_reg_signaling"/>
</dbReference>
<dbReference type="Gene3D" id="3.30.450.20">
    <property type="entry name" value="PAS domain"/>
    <property type="match status" value="4"/>
</dbReference>
<evidence type="ECO:0000259" key="1">
    <source>
        <dbReference type="PROSITE" id="PS50112"/>
    </source>
</evidence>
<feature type="domain" description="PAS" evidence="1">
    <location>
        <begin position="194"/>
        <end position="250"/>
    </location>
</feature>
<dbReference type="RefSeq" id="WP_301665040.1">
    <property type="nucleotide sequence ID" value="NZ_VCYH01000010.1"/>
</dbReference>
<evidence type="ECO:0000313" key="3">
    <source>
        <dbReference type="EMBL" id="MDN7025848.1"/>
    </source>
</evidence>
<sequence length="618" mass="69493">MTRISGSSEDLRQRLAQDLQQVERSVDPGTFARLCDGIDALVRRDRSAGQERSLLGTIMESTDIHLAYLDCAFRFVRVNRAYAEGAGYAADDLIGKKHFDLFPNAENQAIFERVRETGEPFRVYGKPFVYENRPERGVTYWDWSLMPVRDAGGRVAGLVLSLTDVTGRVTAERKFRLLAGRMLEAYILYEILRDEEGTPIGYRYLELNEAAARALGRPARELIGKNLLDEYSPVNRSMLRLFYRVAATGEPEQFEMYSQILGRHLSLLIYRPQENQLALIGSDITERKEMEEHLASHASLFNRLNDAIVATDERQVVTAWNRAAAALYGVGADEAIGRPVADVIGSDLCGASCGESGHREAVHHHAGGMPIFVEESCMPIYAYGGTFAGYVSVIRDITDRKMAESALKESEQRFRQIFDESPIGICYYTPEGRLVAANTACLRVFGAPSREALERLDLLKSPLFPTGVRERIRRGEQIRATVTLDPDQVQRLCGAAAMRSGTVAVDLFGGPVIDPKTEAFRGYLIQMMDVTGRIVTETIKRDAYRQIERNMEQFAVLGDHIRHPLQVVMARADLLEDEATAASIRDQVRRVNDIVRQLDQGWIESRAIREFLRKNEMT</sequence>
<dbReference type="InterPro" id="IPR035965">
    <property type="entry name" value="PAS-like_dom_sf"/>
</dbReference>
<proteinExistence type="predicted"/>
<organism evidence="3 4">
    <name type="scientific">Methanoculleus frigidifontis</name>
    <dbReference type="NCBI Taxonomy" id="2584085"/>
    <lineage>
        <taxon>Archaea</taxon>
        <taxon>Methanobacteriati</taxon>
        <taxon>Methanobacteriota</taxon>
        <taxon>Stenosarchaea group</taxon>
        <taxon>Methanomicrobia</taxon>
        <taxon>Methanomicrobiales</taxon>
        <taxon>Methanomicrobiaceae</taxon>
        <taxon>Methanoculleus</taxon>
    </lineage>
</organism>
<dbReference type="InterPro" id="IPR001610">
    <property type="entry name" value="PAC"/>
</dbReference>
<dbReference type="PANTHER" id="PTHR44757">
    <property type="entry name" value="DIGUANYLATE CYCLASE DGCP"/>
    <property type="match status" value="1"/>
</dbReference>
<dbReference type="PANTHER" id="PTHR44757:SF2">
    <property type="entry name" value="BIOFILM ARCHITECTURE MAINTENANCE PROTEIN MBAA"/>
    <property type="match status" value="1"/>
</dbReference>
<dbReference type="InterPro" id="IPR003661">
    <property type="entry name" value="HisK_dim/P_dom"/>
</dbReference>
<dbReference type="PROSITE" id="PS50113">
    <property type="entry name" value="PAC"/>
    <property type="match status" value="2"/>
</dbReference>
<dbReference type="CDD" id="cd00130">
    <property type="entry name" value="PAS"/>
    <property type="match status" value="2"/>
</dbReference>
<dbReference type="InterPro" id="IPR000700">
    <property type="entry name" value="PAS-assoc_C"/>
</dbReference>
<evidence type="ECO:0000259" key="2">
    <source>
        <dbReference type="PROSITE" id="PS50113"/>
    </source>
</evidence>
<protein>
    <submittedName>
        <fullName evidence="3">PAS domain S-box protein</fullName>
    </submittedName>
</protein>
<feature type="domain" description="PAC" evidence="2">
    <location>
        <begin position="124"/>
        <end position="177"/>
    </location>
</feature>
<dbReference type="EMBL" id="VCYH01000010">
    <property type="protein sequence ID" value="MDN7025848.1"/>
    <property type="molecule type" value="Genomic_DNA"/>
</dbReference>
<dbReference type="PROSITE" id="PS50112">
    <property type="entry name" value="PAS"/>
    <property type="match status" value="3"/>
</dbReference>
<evidence type="ECO:0000313" key="4">
    <source>
        <dbReference type="Proteomes" id="UP001168338"/>
    </source>
</evidence>
<dbReference type="SMART" id="SM00388">
    <property type="entry name" value="HisKA"/>
    <property type="match status" value="1"/>
</dbReference>